<keyword evidence="2" id="KW-0813">Transport</keyword>
<dbReference type="GO" id="GO:0015188">
    <property type="term" value="F:L-isoleucine transmembrane transporter activity"/>
    <property type="evidence" value="ECO:0007669"/>
    <property type="project" value="TreeGrafter"/>
</dbReference>
<dbReference type="RefSeq" id="WP_338180569.1">
    <property type="nucleotide sequence ID" value="NZ_JAEKNQ010000044.1"/>
</dbReference>
<dbReference type="InterPro" id="IPR052157">
    <property type="entry name" value="BCAA_transport_permease"/>
</dbReference>
<keyword evidence="7 10" id="KW-1133">Transmembrane helix</keyword>
<name>A0A934KCC3_9BACT</name>
<dbReference type="Pfam" id="PF02653">
    <property type="entry name" value="BPD_transp_2"/>
    <property type="match status" value="1"/>
</dbReference>
<dbReference type="PANTHER" id="PTHR11795">
    <property type="entry name" value="BRANCHED-CHAIN AMINO ACID TRANSPORT SYSTEM PERMEASE PROTEIN LIVH"/>
    <property type="match status" value="1"/>
</dbReference>
<evidence type="ECO:0000256" key="7">
    <source>
        <dbReference type="ARBA" id="ARBA00022989"/>
    </source>
</evidence>
<feature type="transmembrane region" description="Helical" evidence="10">
    <location>
        <begin position="136"/>
        <end position="160"/>
    </location>
</feature>
<keyword evidence="4" id="KW-0997">Cell inner membrane</keyword>
<evidence type="ECO:0000313" key="12">
    <source>
        <dbReference type="Proteomes" id="UP000620075"/>
    </source>
</evidence>
<reference evidence="11 12" key="1">
    <citation type="submission" date="2020-10" db="EMBL/GenBank/DDBJ databases">
        <title>Ca. Dormibacterota MAGs.</title>
        <authorList>
            <person name="Montgomery K."/>
        </authorList>
    </citation>
    <scope>NUCLEOTIDE SEQUENCE [LARGE SCALE GENOMIC DNA]</scope>
    <source>
        <strain evidence="11">SC8811_S16_3</strain>
    </source>
</reference>
<dbReference type="InterPro" id="IPR001851">
    <property type="entry name" value="ABC_transp_permease"/>
</dbReference>
<evidence type="ECO:0000256" key="5">
    <source>
        <dbReference type="ARBA" id="ARBA00022692"/>
    </source>
</evidence>
<dbReference type="CDD" id="cd06582">
    <property type="entry name" value="TM_PBP1_LivH_like"/>
    <property type="match status" value="1"/>
</dbReference>
<keyword evidence="3" id="KW-1003">Cell membrane</keyword>
<feature type="transmembrane region" description="Helical" evidence="10">
    <location>
        <begin position="59"/>
        <end position="79"/>
    </location>
</feature>
<comment type="caution">
    <text evidence="11">The sequence shown here is derived from an EMBL/GenBank/DDBJ whole genome shotgun (WGS) entry which is preliminary data.</text>
</comment>
<feature type="transmembrane region" description="Helical" evidence="10">
    <location>
        <begin position="270"/>
        <end position="289"/>
    </location>
</feature>
<dbReference type="GO" id="GO:0015192">
    <property type="term" value="F:L-phenylalanine transmembrane transporter activity"/>
    <property type="evidence" value="ECO:0007669"/>
    <property type="project" value="TreeGrafter"/>
</dbReference>
<dbReference type="GO" id="GO:0005886">
    <property type="term" value="C:plasma membrane"/>
    <property type="evidence" value="ECO:0007669"/>
    <property type="project" value="UniProtKB-SubCell"/>
</dbReference>
<protein>
    <submittedName>
        <fullName evidence="11">Branched-chain amino acid ABC transporter permease</fullName>
    </submittedName>
</protein>
<comment type="subcellular location">
    <subcellularLocation>
        <location evidence="1">Cell membrane</location>
        <topology evidence="1">Multi-pass membrane protein</topology>
    </subcellularLocation>
</comment>
<dbReference type="GO" id="GO:1903806">
    <property type="term" value="P:L-isoleucine import across plasma membrane"/>
    <property type="evidence" value="ECO:0007669"/>
    <property type="project" value="TreeGrafter"/>
</dbReference>
<evidence type="ECO:0000256" key="4">
    <source>
        <dbReference type="ARBA" id="ARBA00022519"/>
    </source>
</evidence>
<dbReference type="Proteomes" id="UP000620075">
    <property type="component" value="Unassembled WGS sequence"/>
</dbReference>
<sequence>MSVLAQSVGFGLITASVLALAAVGLSLQFGVTNYINFAYGEFLTIGAYLAWTLSHSLHLNVYLSLVVATLIMGVFALLLNRLLLRPFTKKGVPLLFLLVVTFGLSLFLSNLTLAIWGPDFQSLDLPREVPHAFGPFLFTTSQLTIIGIAAVAMGALHILLTRTEIGKAMRAMSDSVDLAQISGIDTDRITSFTWLLSGCLAGLAGIVLAINITSFQPNFGGEFLFVIFAAVILGGVGSPYGAMLGALVIGLATEMSAVLINSAYKNDVAFALLILTLLLRPQGIIRMAGKAA</sequence>
<keyword evidence="8 10" id="KW-0472">Membrane</keyword>
<feature type="transmembrane region" description="Helical" evidence="10">
    <location>
        <begin position="34"/>
        <end position="53"/>
    </location>
</feature>
<accession>A0A934KCC3</accession>
<keyword evidence="6" id="KW-0029">Amino-acid transport</keyword>
<comment type="similarity">
    <text evidence="9">Belongs to the binding-protein-dependent transport system permease family. LivHM subfamily.</text>
</comment>
<evidence type="ECO:0000313" key="11">
    <source>
        <dbReference type="EMBL" id="MBJ7603864.1"/>
    </source>
</evidence>
<evidence type="ECO:0000256" key="10">
    <source>
        <dbReference type="SAM" id="Phobius"/>
    </source>
</evidence>
<dbReference type="GO" id="GO:0005304">
    <property type="term" value="F:L-valine transmembrane transporter activity"/>
    <property type="evidence" value="ECO:0007669"/>
    <property type="project" value="TreeGrafter"/>
</dbReference>
<dbReference type="PANTHER" id="PTHR11795:SF371">
    <property type="entry name" value="HIGH-AFFINITY BRANCHED-CHAIN AMINO ACID TRANSPORT SYSTEM PERMEASE PROTEIN LIVH"/>
    <property type="match status" value="1"/>
</dbReference>
<organism evidence="11 12">
    <name type="scientific">Candidatus Dormiibacter inghamiae</name>
    <dbReference type="NCBI Taxonomy" id="3127013"/>
    <lineage>
        <taxon>Bacteria</taxon>
        <taxon>Bacillati</taxon>
        <taxon>Candidatus Dormiibacterota</taxon>
        <taxon>Candidatus Dormibacteria</taxon>
        <taxon>Candidatus Dormibacterales</taxon>
        <taxon>Candidatus Dormibacteraceae</taxon>
        <taxon>Candidatus Dormiibacter</taxon>
    </lineage>
</organism>
<feature type="transmembrane region" description="Helical" evidence="10">
    <location>
        <begin position="219"/>
        <end position="237"/>
    </location>
</feature>
<proteinExistence type="inferred from homology"/>
<dbReference type="GO" id="GO:0015190">
    <property type="term" value="F:L-leucine transmembrane transporter activity"/>
    <property type="evidence" value="ECO:0007669"/>
    <property type="project" value="TreeGrafter"/>
</dbReference>
<feature type="transmembrane region" description="Helical" evidence="10">
    <location>
        <begin position="91"/>
        <end position="116"/>
    </location>
</feature>
<evidence type="ECO:0000256" key="2">
    <source>
        <dbReference type="ARBA" id="ARBA00022448"/>
    </source>
</evidence>
<evidence type="ECO:0000256" key="3">
    <source>
        <dbReference type="ARBA" id="ARBA00022475"/>
    </source>
</evidence>
<keyword evidence="5 10" id="KW-0812">Transmembrane</keyword>
<evidence type="ECO:0000256" key="1">
    <source>
        <dbReference type="ARBA" id="ARBA00004651"/>
    </source>
</evidence>
<evidence type="ECO:0000256" key="9">
    <source>
        <dbReference type="ARBA" id="ARBA00037998"/>
    </source>
</evidence>
<feature type="transmembrane region" description="Helical" evidence="10">
    <location>
        <begin position="192"/>
        <end position="213"/>
    </location>
</feature>
<dbReference type="GO" id="GO:0015808">
    <property type="term" value="P:L-alanine transport"/>
    <property type="evidence" value="ECO:0007669"/>
    <property type="project" value="TreeGrafter"/>
</dbReference>
<dbReference type="AlphaFoldDB" id="A0A934KCC3"/>
<dbReference type="GO" id="GO:0042941">
    <property type="term" value="P:D-alanine transmembrane transport"/>
    <property type="evidence" value="ECO:0007669"/>
    <property type="project" value="TreeGrafter"/>
</dbReference>
<evidence type="ECO:0000256" key="6">
    <source>
        <dbReference type="ARBA" id="ARBA00022970"/>
    </source>
</evidence>
<dbReference type="EMBL" id="JAEKNQ010000044">
    <property type="protein sequence ID" value="MBJ7603864.1"/>
    <property type="molecule type" value="Genomic_DNA"/>
</dbReference>
<feature type="transmembrane region" description="Helical" evidence="10">
    <location>
        <begin position="6"/>
        <end position="27"/>
    </location>
</feature>
<evidence type="ECO:0000256" key="8">
    <source>
        <dbReference type="ARBA" id="ARBA00023136"/>
    </source>
</evidence>
<gene>
    <name evidence="11" type="ORF">JF888_11820</name>
</gene>